<comment type="subcellular location">
    <subcellularLocation>
        <location evidence="1">Membrane</location>
        <topology evidence="1">Multi-pass membrane protein</topology>
    </subcellularLocation>
</comment>
<evidence type="ECO:0000256" key="1">
    <source>
        <dbReference type="ARBA" id="ARBA00004141"/>
    </source>
</evidence>
<dbReference type="GO" id="GO:0055085">
    <property type="term" value="P:transmembrane transport"/>
    <property type="evidence" value="ECO:0007669"/>
    <property type="project" value="InterPro"/>
</dbReference>
<evidence type="ECO:0000256" key="3">
    <source>
        <dbReference type="ARBA" id="ARBA00022448"/>
    </source>
</evidence>
<feature type="repeat" description="Solcar" evidence="8">
    <location>
        <begin position="15"/>
        <end position="105"/>
    </location>
</feature>
<keyword evidence="3 9" id="KW-0813">Transport</keyword>
<dbReference type="GO" id="GO:0006862">
    <property type="term" value="P:nucleotide transport"/>
    <property type="evidence" value="ECO:0007669"/>
    <property type="project" value="InterPro"/>
</dbReference>
<dbReference type="PROSITE" id="PS50920">
    <property type="entry name" value="SOLCAR"/>
    <property type="match status" value="3"/>
</dbReference>
<keyword evidence="4 8" id="KW-0812">Transmembrane</keyword>
<evidence type="ECO:0000256" key="2">
    <source>
        <dbReference type="ARBA" id="ARBA00006375"/>
    </source>
</evidence>
<comment type="similarity">
    <text evidence="2 9">Belongs to the mitochondrial carrier (TC 2.A.29) family.</text>
</comment>
<feature type="repeat" description="Solcar" evidence="8">
    <location>
        <begin position="208"/>
        <end position="292"/>
    </location>
</feature>
<dbReference type="Pfam" id="PF00153">
    <property type="entry name" value="Mito_carr"/>
    <property type="match status" value="3"/>
</dbReference>
<dbReference type="SUPFAM" id="SSF103506">
    <property type="entry name" value="Mitochondrial carrier"/>
    <property type="match status" value="1"/>
</dbReference>
<dbReference type="InterPro" id="IPR044712">
    <property type="entry name" value="SLC25A32-like"/>
</dbReference>
<keyword evidence="5" id="KW-0677">Repeat</keyword>
<evidence type="ECO:0000256" key="7">
    <source>
        <dbReference type="ARBA" id="ARBA00023136"/>
    </source>
</evidence>
<name>A0A5S6QMF0_TRIMR</name>
<proteinExistence type="inferred from homology"/>
<sequence>MLMSLLLPIIHFKRMLDYAHLVAGLAGGFISTVAVHPLDLLKIRCAVNEGNVNIHPEFKGYVQVARSILSERSIFGLYQGITPNLVGSTISWGVYFLLYNYFKDLIRSSLSLENLRAKHNLSAGFLAGNLTLLMTNPIWVAKTRLCLQYEGQPTSYRGFIDVLHKTFQGEGIRGLYKGFLPGVIGTSHGALQFMAYEELKTNFGSSEPRSSEHLTFAAMSKIFAVCSTYPYQVVRARLQDQHASYDGILDVITKTWRQEGALGFYKGLLPSMLRVTPATCVTFIVYEKVSQFIMETRK</sequence>
<protein>
    <submittedName>
        <fullName evidence="11">Mitochondrial folate transporter/carrier</fullName>
    </submittedName>
</protein>
<dbReference type="AlphaFoldDB" id="A0A5S6QMF0"/>
<evidence type="ECO:0000313" key="10">
    <source>
        <dbReference type="Proteomes" id="UP000046395"/>
    </source>
</evidence>
<reference evidence="11" key="1">
    <citation type="submission" date="2019-12" db="UniProtKB">
        <authorList>
            <consortium name="WormBaseParasite"/>
        </authorList>
    </citation>
    <scope>IDENTIFICATION</scope>
</reference>
<evidence type="ECO:0000313" key="11">
    <source>
        <dbReference type="WBParaSite" id="TMUE_2000008516.1"/>
    </source>
</evidence>
<keyword evidence="7 8" id="KW-0472">Membrane</keyword>
<feature type="repeat" description="Solcar" evidence="8">
    <location>
        <begin position="115"/>
        <end position="202"/>
    </location>
</feature>
<evidence type="ECO:0000256" key="4">
    <source>
        <dbReference type="ARBA" id="ARBA00022692"/>
    </source>
</evidence>
<evidence type="ECO:0000256" key="9">
    <source>
        <dbReference type="RuleBase" id="RU000488"/>
    </source>
</evidence>
<dbReference type="InterPro" id="IPR023395">
    <property type="entry name" value="MCP_dom_sf"/>
</dbReference>
<dbReference type="InterPro" id="IPR018108">
    <property type="entry name" value="MCP_transmembrane"/>
</dbReference>
<dbReference type="WBParaSite" id="TMUE_2000008516.1">
    <property type="protein sequence ID" value="TMUE_2000008516.1"/>
    <property type="gene ID" value="WBGene00293061"/>
</dbReference>
<evidence type="ECO:0000256" key="5">
    <source>
        <dbReference type="ARBA" id="ARBA00022737"/>
    </source>
</evidence>
<keyword evidence="10" id="KW-1185">Reference proteome</keyword>
<dbReference type="PANTHER" id="PTHR45683">
    <property type="entry name" value="MITOCHONDRIAL NICOTINAMIDE ADENINE DINUCLEOTIDE TRANSPORTER 1-RELATED-RELATED"/>
    <property type="match status" value="1"/>
</dbReference>
<dbReference type="GO" id="GO:0016020">
    <property type="term" value="C:membrane"/>
    <property type="evidence" value="ECO:0007669"/>
    <property type="project" value="UniProtKB-SubCell"/>
</dbReference>
<accession>A0A5S6QMF0</accession>
<dbReference type="Proteomes" id="UP000046395">
    <property type="component" value="Unassembled WGS sequence"/>
</dbReference>
<dbReference type="STRING" id="70415.A0A5S6QMF0"/>
<dbReference type="Gene3D" id="1.50.40.10">
    <property type="entry name" value="Mitochondrial carrier domain"/>
    <property type="match status" value="1"/>
</dbReference>
<keyword evidence="6" id="KW-1133">Transmembrane helix</keyword>
<organism evidence="10 11">
    <name type="scientific">Trichuris muris</name>
    <name type="common">Mouse whipworm</name>
    <dbReference type="NCBI Taxonomy" id="70415"/>
    <lineage>
        <taxon>Eukaryota</taxon>
        <taxon>Metazoa</taxon>
        <taxon>Ecdysozoa</taxon>
        <taxon>Nematoda</taxon>
        <taxon>Enoplea</taxon>
        <taxon>Dorylaimia</taxon>
        <taxon>Trichinellida</taxon>
        <taxon>Trichuridae</taxon>
        <taxon>Trichuris</taxon>
    </lineage>
</organism>
<evidence type="ECO:0000256" key="6">
    <source>
        <dbReference type="ARBA" id="ARBA00022989"/>
    </source>
</evidence>
<evidence type="ECO:0000256" key="8">
    <source>
        <dbReference type="PROSITE-ProRule" id="PRU00282"/>
    </source>
</evidence>